<organism evidence="1">
    <name type="scientific">Arundo donax</name>
    <name type="common">Giant reed</name>
    <name type="synonym">Donax arundinaceus</name>
    <dbReference type="NCBI Taxonomy" id="35708"/>
    <lineage>
        <taxon>Eukaryota</taxon>
        <taxon>Viridiplantae</taxon>
        <taxon>Streptophyta</taxon>
        <taxon>Embryophyta</taxon>
        <taxon>Tracheophyta</taxon>
        <taxon>Spermatophyta</taxon>
        <taxon>Magnoliopsida</taxon>
        <taxon>Liliopsida</taxon>
        <taxon>Poales</taxon>
        <taxon>Poaceae</taxon>
        <taxon>PACMAD clade</taxon>
        <taxon>Arundinoideae</taxon>
        <taxon>Arundineae</taxon>
        <taxon>Arundo</taxon>
    </lineage>
</organism>
<reference evidence="1" key="1">
    <citation type="submission" date="2014-09" db="EMBL/GenBank/DDBJ databases">
        <authorList>
            <person name="Magalhaes I.L.F."/>
            <person name="Oliveira U."/>
            <person name="Santos F.R."/>
            <person name="Vidigal T.H.D.A."/>
            <person name="Brescovit A.D."/>
            <person name="Santos A.J."/>
        </authorList>
    </citation>
    <scope>NUCLEOTIDE SEQUENCE</scope>
    <source>
        <tissue evidence="1">Shoot tissue taken approximately 20 cm above the soil surface</tissue>
    </source>
</reference>
<evidence type="ECO:0000313" key="1">
    <source>
        <dbReference type="EMBL" id="JAD41671.1"/>
    </source>
</evidence>
<accession>A0A0A8ZSB1</accession>
<sequence>MNQVQVSNIRSSNVENMDIAKRVAHCMAQRRGRDTKQKRKEGPWLVSADTISPKNITKGC</sequence>
<protein>
    <submittedName>
        <fullName evidence="1">Uncharacterized protein</fullName>
    </submittedName>
</protein>
<dbReference type="AlphaFoldDB" id="A0A0A8ZSB1"/>
<dbReference type="EMBL" id="GBRH01256224">
    <property type="protein sequence ID" value="JAD41671.1"/>
    <property type="molecule type" value="Transcribed_RNA"/>
</dbReference>
<name>A0A0A8ZSB1_ARUDO</name>
<reference evidence="1" key="2">
    <citation type="journal article" date="2015" name="Data Brief">
        <title>Shoot transcriptome of the giant reed, Arundo donax.</title>
        <authorList>
            <person name="Barrero R.A."/>
            <person name="Guerrero F.D."/>
            <person name="Moolhuijzen P."/>
            <person name="Goolsby J.A."/>
            <person name="Tidwell J."/>
            <person name="Bellgard S.E."/>
            <person name="Bellgard M.I."/>
        </authorList>
    </citation>
    <scope>NUCLEOTIDE SEQUENCE</scope>
    <source>
        <tissue evidence="1">Shoot tissue taken approximately 20 cm above the soil surface</tissue>
    </source>
</reference>
<proteinExistence type="predicted"/>